<comment type="caution">
    <text evidence="1">The sequence shown here is derived from an EMBL/GenBank/DDBJ whole genome shotgun (WGS) entry which is preliminary data.</text>
</comment>
<sequence length="73" mass="8283">MSEIYWDDKIIWFFRRKKTGKIVPAIEGQGFDRKNAVEVLKDLQAGHYNGCGGVHPAGDHYIPCVISYAETKL</sequence>
<protein>
    <submittedName>
        <fullName evidence="1">Uncharacterized protein</fullName>
    </submittedName>
</protein>
<organism evidence="1">
    <name type="scientific">marine sediment metagenome</name>
    <dbReference type="NCBI Taxonomy" id="412755"/>
    <lineage>
        <taxon>unclassified sequences</taxon>
        <taxon>metagenomes</taxon>
        <taxon>ecological metagenomes</taxon>
    </lineage>
</organism>
<dbReference type="EMBL" id="LAZR01015645">
    <property type="protein sequence ID" value="KKM08017.1"/>
    <property type="molecule type" value="Genomic_DNA"/>
</dbReference>
<reference evidence="1" key="1">
    <citation type="journal article" date="2015" name="Nature">
        <title>Complex archaea that bridge the gap between prokaryotes and eukaryotes.</title>
        <authorList>
            <person name="Spang A."/>
            <person name="Saw J.H."/>
            <person name="Jorgensen S.L."/>
            <person name="Zaremba-Niedzwiedzka K."/>
            <person name="Martijn J."/>
            <person name="Lind A.E."/>
            <person name="van Eijk R."/>
            <person name="Schleper C."/>
            <person name="Guy L."/>
            <person name="Ettema T.J."/>
        </authorList>
    </citation>
    <scope>NUCLEOTIDE SEQUENCE</scope>
</reference>
<dbReference type="AlphaFoldDB" id="A0A0F9HY59"/>
<accession>A0A0F9HY59</accession>
<proteinExistence type="predicted"/>
<evidence type="ECO:0000313" key="1">
    <source>
        <dbReference type="EMBL" id="KKM08017.1"/>
    </source>
</evidence>
<gene>
    <name evidence="1" type="ORF">LCGC14_1728090</name>
</gene>
<name>A0A0F9HY59_9ZZZZ</name>